<keyword evidence="3" id="KW-1185">Reference proteome</keyword>
<evidence type="ECO:0000313" key="2">
    <source>
        <dbReference type="EMBL" id="BEI92707.1"/>
    </source>
</evidence>
<dbReference type="RefSeq" id="XP_060457972.1">
    <property type="nucleotide sequence ID" value="XM_060601483.1"/>
</dbReference>
<reference evidence="2" key="1">
    <citation type="journal article" date="2023" name="BMC Genomics">
        <title>Chromosome-level genome assemblies of Cutaneotrichosporon spp. (Trichosporonales, Basidiomycota) reveal imbalanced evolution between nucleotide sequences and chromosome synteny.</title>
        <authorList>
            <person name="Kobayashi Y."/>
            <person name="Kayamori A."/>
            <person name="Aoki K."/>
            <person name="Shiwa Y."/>
            <person name="Matsutani M."/>
            <person name="Fujita N."/>
            <person name="Sugita T."/>
            <person name="Iwasaki W."/>
            <person name="Tanaka N."/>
            <person name="Takashima M."/>
        </authorList>
    </citation>
    <scope>NUCLEOTIDE SEQUENCE</scope>
    <source>
        <strain evidence="2">HIS019</strain>
    </source>
</reference>
<sequence>MVINTCTLSTPALAAFLLLPSLLGLGTVATTSRGNLATLQAAPLAAGSLAGLLILSHPSVPVILAVGALATIPLLLVLCRPHSPISTVDGYPQTRKDKPVPLTSLESRLSPWSADAHTPTTVSALCTPADSDSEDTFCSGYLDKVTASLPQCSRVPSRSLVPPTMLNGALLSYSATPVTAVSSASTTASSTHNNVLVNAQASPLLPAPTFEEEFTRYIDRALTRARPEKAPVPFGSWPKEWPMFWEGAGLAPKGCW</sequence>
<accession>A0AA48L696</accession>
<keyword evidence="1" id="KW-1133">Transmembrane helix</keyword>
<feature type="transmembrane region" description="Helical" evidence="1">
    <location>
        <begin position="60"/>
        <end position="79"/>
    </location>
</feature>
<dbReference type="EMBL" id="AP028216">
    <property type="protein sequence ID" value="BEI92707.1"/>
    <property type="molecule type" value="Genomic_DNA"/>
</dbReference>
<protein>
    <submittedName>
        <fullName evidence="2">Uncharacterized protein</fullName>
    </submittedName>
</protein>
<evidence type="ECO:0000256" key="1">
    <source>
        <dbReference type="SAM" id="Phobius"/>
    </source>
</evidence>
<keyword evidence="1" id="KW-0812">Transmembrane</keyword>
<dbReference type="KEGG" id="ccac:CcaHIS019_0503350"/>
<evidence type="ECO:0000313" key="3">
    <source>
        <dbReference type="Proteomes" id="UP001233271"/>
    </source>
</evidence>
<organism evidence="2 3">
    <name type="scientific">Cutaneotrichosporon cavernicola</name>
    <dbReference type="NCBI Taxonomy" id="279322"/>
    <lineage>
        <taxon>Eukaryota</taxon>
        <taxon>Fungi</taxon>
        <taxon>Dikarya</taxon>
        <taxon>Basidiomycota</taxon>
        <taxon>Agaricomycotina</taxon>
        <taxon>Tremellomycetes</taxon>
        <taxon>Trichosporonales</taxon>
        <taxon>Trichosporonaceae</taxon>
        <taxon>Cutaneotrichosporon</taxon>
    </lineage>
</organism>
<name>A0AA48L696_9TREE</name>
<gene>
    <name evidence="2" type="ORF">CcaverHIS019_0503350</name>
</gene>
<keyword evidence="1" id="KW-0472">Membrane</keyword>
<dbReference type="GeneID" id="85496577"/>
<dbReference type="Proteomes" id="UP001233271">
    <property type="component" value="Chromosome 5"/>
</dbReference>
<dbReference type="AlphaFoldDB" id="A0AA48L696"/>
<proteinExistence type="predicted"/>